<dbReference type="CDD" id="cd04725">
    <property type="entry name" value="OMP_decarboxylase_like"/>
    <property type="match status" value="1"/>
</dbReference>
<keyword evidence="4" id="KW-0665">Pyrimidine biosynthesis</keyword>
<dbReference type="InterPro" id="IPR013785">
    <property type="entry name" value="Aldolase_TIM"/>
</dbReference>
<evidence type="ECO:0000256" key="1">
    <source>
        <dbReference type="ARBA" id="ARBA00004861"/>
    </source>
</evidence>
<dbReference type="GO" id="GO:0004590">
    <property type="term" value="F:orotidine-5'-phosphate decarboxylase activity"/>
    <property type="evidence" value="ECO:0007669"/>
    <property type="project" value="UniProtKB-UniRule"/>
</dbReference>
<keyword evidence="10" id="KW-1185">Reference proteome</keyword>
<comment type="catalytic activity">
    <reaction evidence="6">
        <text>orotidine 5'-phosphate + H(+) = UMP + CO2</text>
        <dbReference type="Rhea" id="RHEA:11596"/>
        <dbReference type="ChEBI" id="CHEBI:15378"/>
        <dbReference type="ChEBI" id="CHEBI:16526"/>
        <dbReference type="ChEBI" id="CHEBI:57538"/>
        <dbReference type="ChEBI" id="CHEBI:57865"/>
        <dbReference type="EC" id="4.1.1.23"/>
    </reaction>
</comment>
<dbReference type="InterPro" id="IPR011995">
    <property type="entry name" value="OMPdecase_type-2"/>
</dbReference>
<dbReference type="GO" id="GO:0006207">
    <property type="term" value="P:'de novo' pyrimidine nucleobase biosynthetic process"/>
    <property type="evidence" value="ECO:0007669"/>
    <property type="project" value="InterPro"/>
</dbReference>
<feature type="domain" description="Orotidine 5'-phosphate decarboxylase" evidence="8">
    <location>
        <begin position="32"/>
        <end position="284"/>
    </location>
</feature>
<evidence type="ECO:0000256" key="3">
    <source>
        <dbReference type="ARBA" id="ARBA00022793"/>
    </source>
</evidence>
<reference evidence="9 10" key="1">
    <citation type="submission" date="2019-06" db="EMBL/GenBank/DDBJ databases">
        <title>Genome sequencing of plant associated microbes to promote plant fitness in Sorghum bicolor and Oryza sativa.</title>
        <authorList>
            <person name="Coleman-Derr D."/>
        </authorList>
    </citation>
    <scope>NUCLEOTIDE SEQUENCE [LARGE SCALE GENOMIC DNA]</scope>
    <source>
        <strain evidence="9 10">KV-663</strain>
    </source>
</reference>
<sequence length="297" mass="30287">MTDTNVAGAAVTGPGAPGFGPRLQAAMRRHGPLCAGLDPHRALIEQWGLTYDVAGLERFALTCVEAYAGRVAAVKPQSAFFEVFGSRGIAVLERVLHDLRDAETLTILDAKRGDIGSTMTAYAEAFLGPHAVAPADALTVSPYLGYESLRPAIDLAAQSGRGLFVLALTSNPEGSSVQHAVHAGRSVAASVVEGARGDNAEAHLRGELGHVGLVIGATVGDAVERLGLDLVRAATPVLAPGFGAQGGTADSLAATFGPALDQVLASSSRELLAEGPDPSRLAARTSWVAGALAEAVG</sequence>
<dbReference type="PANTHER" id="PTHR43375:SF1">
    <property type="entry name" value="OROTIDINE 5'-PHOSPHATE DECARBOXYLASE"/>
    <property type="match status" value="1"/>
</dbReference>
<evidence type="ECO:0000256" key="5">
    <source>
        <dbReference type="ARBA" id="ARBA00023239"/>
    </source>
</evidence>
<dbReference type="Proteomes" id="UP000316747">
    <property type="component" value="Unassembled WGS sequence"/>
</dbReference>
<accession>A0A543HJ21</accession>
<comment type="similarity">
    <text evidence="2">Belongs to the OMP decarboxylase family. Type 2 subfamily.</text>
</comment>
<keyword evidence="3" id="KW-0210">Decarboxylase</keyword>
<name>A0A543HJ21_9MICO</name>
<dbReference type="EMBL" id="VFPM01000003">
    <property type="protein sequence ID" value="TQM58324.1"/>
    <property type="molecule type" value="Genomic_DNA"/>
</dbReference>
<dbReference type="GO" id="GO:0044205">
    <property type="term" value="P:'de novo' UMP biosynthetic process"/>
    <property type="evidence" value="ECO:0007669"/>
    <property type="project" value="UniProtKB-UniPathway"/>
</dbReference>
<dbReference type="OrthoDB" id="9808470at2"/>
<dbReference type="SUPFAM" id="SSF51366">
    <property type="entry name" value="Ribulose-phoshate binding barrel"/>
    <property type="match status" value="1"/>
</dbReference>
<evidence type="ECO:0000256" key="2">
    <source>
        <dbReference type="ARBA" id="ARBA00008847"/>
    </source>
</evidence>
<evidence type="ECO:0000256" key="7">
    <source>
        <dbReference type="NCBIfam" id="TIGR02127"/>
    </source>
</evidence>
<organism evidence="9 10">
    <name type="scientific">Humibacillus xanthopallidus</name>
    <dbReference type="NCBI Taxonomy" id="412689"/>
    <lineage>
        <taxon>Bacteria</taxon>
        <taxon>Bacillati</taxon>
        <taxon>Actinomycetota</taxon>
        <taxon>Actinomycetes</taxon>
        <taxon>Micrococcales</taxon>
        <taxon>Intrasporangiaceae</taxon>
        <taxon>Humibacillus</taxon>
    </lineage>
</organism>
<dbReference type="UniPathway" id="UPA00070">
    <property type="reaction ID" value="UER00120"/>
</dbReference>
<proteinExistence type="inferred from homology"/>
<comment type="pathway">
    <text evidence="1">Pyrimidine metabolism; UMP biosynthesis via de novo pathway; UMP from orotate: step 2/2.</text>
</comment>
<dbReference type="NCBIfam" id="TIGR02127">
    <property type="entry name" value="pyrF_sub2"/>
    <property type="match status" value="1"/>
</dbReference>
<gene>
    <name evidence="9" type="ORF">FBY41_3687</name>
</gene>
<dbReference type="Gene3D" id="3.20.20.70">
    <property type="entry name" value="Aldolase class I"/>
    <property type="match status" value="1"/>
</dbReference>
<comment type="caution">
    <text evidence="9">The sequence shown here is derived from an EMBL/GenBank/DDBJ whole genome shotgun (WGS) entry which is preliminary data.</text>
</comment>
<dbReference type="SMART" id="SM00934">
    <property type="entry name" value="OMPdecase"/>
    <property type="match status" value="1"/>
</dbReference>
<dbReference type="RefSeq" id="WP_141845687.1">
    <property type="nucleotide sequence ID" value="NZ_VFPM01000003.1"/>
</dbReference>
<dbReference type="InterPro" id="IPR011060">
    <property type="entry name" value="RibuloseP-bd_barrel"/>
</dbReference>
<evidence type="ECO:0000313" key="10">
    <source>
        <dbReference type="Proteomes" id="UP000316747"/>
    </source>
</evidence>
<dbReference type="Pfam" id="PF00215">
    <property type="entry name" value="OMPdecase"/>
    <property type="match status" value="1"/>
</dbReference>
<dbReference type="PROSITE" id="PS00156">
    <property type="entry name" value="OMPDECASE"/>
    <property type="match status" value="1"/>
</dbReference>
<keyword evidence="5" id="KW-0456">Lyase</keyword>
<evidence type="ECO:0000313" key="9">
    <source>
        <dbReference type="EMBL" id="TQM58324.1"/>
    </source>
</evidence>
<dbReference type="InterPro" id="IPR001754">
    <property type="entry name" value="OMPdeCOase_dom"/>
</dbReference>
<evidence type="ECO:0000256" key="6">
    <source>
        <dbReference type="ARBA" id="ARBA00049157"/>
    </source>
</evidence>
<protein>
    <recommendedName>
        <fullName evidence="7">Orotidine-5'-phosphate decarboxylase</fullName>
        <ecNumber evidence="7">4.1.1.23</ecNumber>
    </recommendedName>
</protein>
<dbReference type="InterPro" id="IPR018089">
    <property type="entry name" value="OMPdecase_AS"/>
</dbReference>
<dbReference type="PANTHER" id="PTHR43375">
    <property type="entry name" value="OROTIDINE 5'-PHOSPHATE DECARBOXYLASE"/>
    <property type="match status" value="1"/>
</dbReference>
<evidence type="ECO:0000259" key="8">
    <source>
        <dbReference type="SMART" id="SM00934"/>
    </source>
</evidence>
<dbReference type="AlphaFoldDB" id="A0A543HJ21"/>
<evidence type="ECO:0000256" key="4">
    <source>
        <dbReference type="ARBA" id="ARBA00022975"/>
    </source>
</evidence>
<dbReference type="EC" id="4.1.1.23" evidence="7"/>